<name>A0A1I7WGV3_HETBA</name>
<evidence type="ECO:0000256" key="1">
    <source>
        <dbReference type="SAM" id="Phobius"/>
    </source>
</evidence>
<feature type="transmembrane region" description="Helical" evidence="1">
    <location>
        <begin position="50"/>
        <end position="71"/>
    </location>
</feature>
<evidence type="ECO:0000313" key="2">
    <source>
        <dbReference type="Proteomes" id="UP000095283"/>
    </source>
</evidence>
<keyword evidence="2" id="KW-1185">Reference proteome</keyword>
<dbReference type="Proteomes" id="UP000095283">
    <property type="component" value="Unplaced"/>
</dbReference>
<dbReference type="WBParaSite" id="Hba_04225">
    <property type="protein sequence ID" value="Hba_04225"/>
    <property type="gene ID" value="Hba_04225"/>
</dbReference>
<proteinExistence type="predicted"/>
<sequence>MQLIYLMGILVNLAHKYNTSVPVSNKIGFVPELSGFLKYLCELLKILKLLIIRIFFLVKIEVFILIIYDFIVNISLLF</sequence>
<accession>A0A1I7WGV3</accession>
<dbReference type="AlphaFoldDB" id="A0A1I7WGV3"/>
<protein>
    <submittedName>
        <fullName evidence="3">Uncharacterized protein</fullName>
    </submittedName>
</protein>
<reference evidence="3" key="1">
    <citation type="submission" date="2016-11" db="UniProtKB">
        <authorList>
            <consortium name="WormBaseParasite"/>
        </authorList>
    </citation>
    <scope>IDENTIFICATION</scope>
</reference>
<keyword evidence="1" id="KW-1133">Transmembrane helix</keyword>
<organism evidence="2 3">
    <name type="scientific">Heterorhabditis bacteriophora</name>
    <name type="common">Entomopathogenic nematode worm</name>
    <dbReference type="NCBI Taxonomy" id="37862"/>
    <lineage>
        <taxon>Eukaryota</taxon>
        <taxon>Metazoa</taxon>
        <taxon>Ecdysozoa</taxon>
        <taxon>Nematoda</taxon>
        <taxon>Chromadorea</taxon>
        <taxon>Rhabditida</taxon>
        <taxon>Rhabditina</taxon>
        <taxon>Rhabditomorpha</taxon>
        <taxon>Strongyloidea</taxon>
        <taxon>Heterorhabditidae</taxon>
        <taxon>Heterorhabditis</taxon>
    </lineage>
</organism>
<keyword evidence="1" id="KW-0812">Transmembrane</keyword>
<keyword evidence="1" id="KW-0472">Membrane</keyword>
<evidence type="ECO:0000313" key="3">
    <source>
        <dbReference type="WBParaSite" id="Hba_04225"/>
    </source>
</evidence>